<gene>
    <name evidence="1" type="ORF">M0638_25605</name>
</gene>
<organism evidence="1 2">
    <name type="scientific">Roseomonas acroporae</name>
    <dbReference type="NCBI Taxonomy" id="2937791"/>
    <lineage>
        <taxon>Bacteria</taxon>
        <taxon>Pseudomonadati</taxon>
        <taxon>Pseudomonadota</taxon>
        <taxon>Alphaproteobacteria</taxon>
        <taxon>Acetobacterales</taxon>
        <taxon>Roseomonadaceae</taxon>
        <taxon>Roseomonas</taxon>
    </lineage>
</organism>
<reference evidence="1" key="1">
    <citation type="submission" date="2022-04" db="EMBL/GenBank/DDBJ databases">
        <title>Roseomonas acroporae sp. nov., isolated from coral Acropora digitifera.</title>
        <authorList>
            <person name="Sun H."/>
        </authorList>
    </citation>
    <scope>NUCLEOTIDE SEQUENCE</scope>
    <source>
        <strain evidence="1">NAR14</strain>
    </source>
</reference>
<evidence type="ECO:0000313" key="2">
    <source>
        <dbReference type="Proteomes" id="UP001139516"/>
    </source>
</evidence>
<sequence>MPPQPLSATEINRRDAYEERAAILEYDAGLTREEAERLAWDEVMGEDTCREEWEW</sequence>
<keyword evidence="2" id="KW-1185">Reference proteome</keyword>
<name>A0A9X1YFJ4_9PROT</name>
<dbReference type="AlphaFoldDB" id="A0A9X1YFJ4"/>
<proteinExistence type="predicted"/>
<accession>A0A9X1YFJ4</accession>
<dbReference type="Proteomes" id="UP001139516">
    <property type="component" value="Unassembled WGS sequence"/>
</dbReference>
<protein>
    <submittedName>
        <fullName evidence="1">Uncharacterized protein</fullName>
    </submittedName>
</protein>
<comment type="caution">
    <text evidence="1">The sequence shown here is derived from an EMBL/GenBank/DDBJ whole genome shotgun (WGS) entry which is preliminary data.</text>
</comment>
<dbReference type="EMBL" id="JALPRX010000142">
    <property type="protein sequence ID" value="MCK8787742.1"/>
    <property type="molecule type" value="Genomic_DNA"/>
</dbReference>
<evidence type="ECO:0000313" key="1">
    <source>
        <dbReference type="EMBL" id="MCK8787742.1"/>
    </source>
</evidence>